<evidence type="ECO:0008006" key="4">
    <source>
        <dbReference type="Google" id="ProtNLM"/>
    </source>
</evidence>
<proteinExistence type="predicted"/>
<gene>
    <name evidence="2" type="ORF">Ddye_005478</name>
</gene>
<feature type="region of interest" description="Disordered" evidence="1">
    <location>
        <begin position="1"/>
        <end position="35"/>
    </location>
</feature>
<organism evidence="2 3">
    <name type="scientific">Dipteronia dyeriana</name>
    <dbReference type="NCBI Taxonomy" id="168575"/>
    <lineage>
        <taxon>Eukaryota</taxon>
        <taxon>Viridiplantae</taxon>
        <taxon>Streptophyta</taxon>
        <taxon>Embryophyta</taxon>
        <taxon>Tracheophyta</taxon>
        <taxon>Spermatophyta</taxon>
        <taxon>Magnoliopsida</taxon>
        <taxon>eudicotyledons</taxon>
        <taxon>Gunneridae</taxon>
        <taxon>Pentapetalae</taxon>
        <taxon>rosids</taxon>
        <taxon>malvids</taxon>
        <taxon>Sapindales</taxon>
        <taxon>Sapindaceae</taxon>
        <taxon>Hippocastanoideae</taxon>
        <taxon>Acereae</taxon>
        <taxon>Dipteronia</taxon>
    </lineage>
</organism>
<feature type="compositionally biased region" description="Polar residues" evidence="1">
    <location>
        <begin position="9"/>
        <end position="19"/>
    </location>
</feature>
<reference evidence="2" key="1">
    <citation type="journal article" date="2023" name="Plant J.">
        <title>Genome sequences and population genomics provide insights into the demographic history, inbreeding, and mutation load of two 'living fossil' tree species of Dipteronia.</title>
        <authorList>
            <person name="Feng Y."/>
            <person name="Comes H.P."/>
            <person name="Chen J."/>
            <person name="Zhu S."/>
            <person name="Lu R."/>
            <person name="Zhang X."/>
            <person name="Li P."/>
            <person name="Qiu J."/>
            <person name="Olsen K.M."/>
            <person name="Qiu Y."/>
        </authorList>
    </citation>
    <scope>NUCLEOTIDE SEQUENCE</scope>
    <source>
        <strain evidence="2">KIB01</strain>
    </source>
</reference>
<protein>
    <recommendedName>
        <fullName evidence="4">BED-type domain-containing protein</fullName>
    </recommendedName>
</protein>
<sequence length="116" mass="13086">MTSVEERSQINTSTDSGNNEIRVVEPSSVSGGSKRKHETSFIWSHMERVDVDGVRKAKCNFCEKLLVASQGTGTFSLKDTWKNVLANIYNTDHFIEHEQTSTKACVMYKDVFVHAQ</sequence>
<name>A0AAE0CPP3_9ROSI</name>
<dbReference type="Proteomes" id="UP001280121">
    <property type="component" value="Unassembled WGS sequence"/>
</dbReference>
<evidence type="ECO:0000313" key="2">
    <source>
        <dbReference type="EMBL" id="KAK2658945.1"/>
    </source>
</evidence>
<dbReference type="AlphaFoldDB" id="A0AAE0CPP3"/>
<comment type="caution">
    <text evidence="2">The sequence shown here is derived from an EMBL/GenBank/DDBJ whole genome shotgun (WGS) entry which is preliminary data.</text>
</comment>
<dbReference type="EMBL" id="JANJYI010000002">
    <property type="protein sequence ID" value="KAK2658945.1"/>
    <property type="molecule type" value="Genomic_DNA"/>
</dbReference>
<keyword evidence="3" id="KW-1185">Reference proteome</keyword>
<evidence type="ECO:0000313" key="3">
    <source>
        <dbReference type="Proteomes" id="UP001280121"/>
    </source>
</evidence>
<accession>A0AAE0CPP3</accession>
<evidence type="ECO:0000256" key="1">
    <source>
        <dbReference type="SAM" id="MobiDB-lite"/>
    </source>
</evidence>